<evidence type="ECO:0000313" key="2">
    <source>
        <dbReference type="Proteomes" id="UP000319711"/>
    </source>
</evidence>
<dbReference type="KEGG" id="vg:55620375"/>
<proteinExistence type="predicted"/>
<dbReference type="EMBL" id="MN038177">
    <property type="protein sequence ID" value="QDH49660.1"/>
    <property type="molecule type" value="Genomic_DNA"/>
</dbReference>
<name>A0A514A8R4_9CAUD</name>
<reference evidence="1 2" key="1">
    <citation type="submission" date="2019-06" db="EMBL/GenBank/DDBJ databases">
        <authorList>
            <person name="Fakulujo A."/>
            <person name="Fiaz D."/>
            <person name="Garg S."/>
            <person name="Gordon G."/>
            <person name="Haider Z."/>
            <person name="Hale A."/>
            <person name="Hodges K."/>
            <person name="Jacob L."/>
            <person name="Kandil F."/>
            <person name="Kincaid V."/>
            <person name="Melchor-Guerra M."/>
            <person name="Morrelli A."/>
            <person name="Morris R."/>
            <person name="Nawaz M."/>
            <person name="Nguyen N."/>
            <person name="Omair A."/>
            <person name="Pray J."/>
            <person name="Saleem H."/>
            <person name="Saravane K."/>
            <person name="Sharma A."/>
            <person name="Singh A."/>
            <person name="Walston M."/>
            <person name="Zaman H."/>
            <person name="Puthuveetil N."/>
            <person name="Do L."/>
            <person name="Islam N."/>
            <person name="Johnson A."/>
        </authorList>
    </citation>
    <scope>NUCLEOTIDE SEQUENCE [LARGE SCALE GENOMIC DNA]</scope>
</reference>
<accession>A0A514A8R4</accession>
<gene>
    <name evidence="1" type="primary">82</name>
    <name evidence="1" type="ORF">KYLE_85</name>
</gene>
<sequence>MSKDISVFRDRIVSALFDWRKGYDKATEEHILQASNQFGHFMILWRDGLEEYTVVFNNDITGGDTLDSLEEAKEFALATVRGVLVRDLMMLSILGVHEGEEAAKGKWNTKQLKSFVADQHLNAYNPFKEEQLEDFVSYIEDGESYNGHCDCESCQDLFSSGEEESAVEEDTAPRVLH</sequence>
<evidence type="ECO:0000313" key="1">
    <source>
        <dbReference type="EMBL" id="QDH49660.1"/>
    </source>
</evidence>
<keyword evidence="2" id="KW-1185">Reference proteome</keyword>
<organism evidence="1 2">
    <name type="scientific">Pantoea phage Kyle</name>
    <dbReference type="NCBI Taxonomy" id="2589665"/>
    <lineage>
        <taxon>Viruses</taxon>
        <taxon>Duplodnaviria</taxon>
        <taxon>Heunggongvirae</taxon>
        <taxon>Uroviricota</taxon>
        <taxon>Caudoviricetes</taxon>
        <taxon>Lindbergviridae</taxon>
        <taxon>Kylevirus</taxon>
        <taxon>Kylevirus kyle</taxon>
    </lineage>
</organism>
<protein>
    <submittedName>
        <fullName evidence="1">Uncharacterized protein</fullName>
    </submittedName>
</protein>
<dbReference type="RefSeq" id="YP_009849917.1">
    <property type="nucleotide sequence ID" value="NC_048796.1"/>
</dbReference>
<dbReference type="Proteomes" id="UP000319711">
    <property type="component" value="Segment"/>
</dbReference>
<dbReference type="GeneID" id="55620375"/>